<dbReference type="GO" id="GO:0016301">
    <property type="term" value="F:kinase activity"/>
    <property type="evidence" value="ECO:0007669"/>
    <property type="project" value="UniProtKB-KW"/>
</dbReference>
<organism evidence="1 2">
    <name type="scientific">Jiangella alba</name>
    <dbReference type="NCBI Taxonomy" id="561176"/>
    <lineage>
        <taxon>Bacteria</taxon>
        <taxon>Bacillati</taxon>
        <taxon>Actinomycetota</taxon>
        <taxon>Actinomycetes</taxon>
        <taxon>Jiangellales</taxon>
        <taxon>Jiangellaceae</taxon>
        <taxon>Jiangella</taxon>
    </lineage>
</organism>
<keyword evidence="1" id="KW-0418">Kinase</keyword>
<reference evidence="2" key="1">
    <citation type="submission" date="2016-10" db="EMBL/GenBank/DDBJ databases">
        <authorList>
            <person name="Varghese N."/>
            <person name="Submissions S."/>
        </authorList>
    </citation>
    <scope>NUCLEOTIDE SEQUENCE [LARGE SCALE GENOMIC DNA]</scope>
    <source>
        <strain evidence="2">DSM 45237</strain>
    </source>
</reference>
<sequence>MLSENGVRGGGRVGLNTGVTAFRLPTKLAEFAAGGQEPRLTEWAATLPSVVPAVVARWELNVDEAYEPGGQCSWVAPATTAAGDAVVLKVGFRHAEAEHEAAGLRFWDGDGAVRVHADDTFDDTSALLLERAEPGTPLARAMPPLEQDVVLAGLLRRLWRRPPEGHPFRSLASMCEFWARDFDQRAGSAPPAFDRGLLREGVTLYRELPLGSDDDVLLCTDLHPENIVAAQREPWLVIDPKPYVGDRTYDATQHMFNMDRLMADPGALSDRMAGLLDLDPERLRLWLFARCAQEAPEWHDLYDVAVKLAP</sequence>
<dbReference type="STRING" id="561176.SAMN04488561_0058"/>
<dbReference type="GO" id="GO:0019748">
    <property type="term" value="P:secondary metabolic process"/>
    <property type="evidence" value="ECO:0007669"/>
    <property type="project" value="InterPro"/>
</dbReference>
<dbReference type="SUPFAM" id="SSF56112">
    <property type="entry name" value="Protein kinase-like (PK-like)"/>
    <property type="match status" value="1"/>
</dbReference>
<name>A0A1H5BZC5_9ACTN</name>
<dbReference type="InterPro" id="IPR006748">
    <property type="entry name" value="NH2Glyco/OHUrea_AB-resist_kin"/>
</dbReference>
<dbReference type="Proteomes" id="UP000181980">
    <property type="component" value="Unassembled WGS sequence"/>
</dbReference>
<dbReference type="Pfam" id="PF04655">
    <property type="entry name" value="APH_6_hur"/>
    <property type="match status" value="1"/>
</dbReference>
<accession>A0A1H5BZC5</accession>
<gene>
    <name evidence="1" type="ORF">SAMN04488561_0058</name>
</gene>
<dbReference type="GO" id="GO:0016773">
    <property type="term" value="F:phosphotransferase activity, alcohol group as acceptor"/>
    <property type="evidence" value="ECO:0007669"/>
    <property type="project" value="InterPro"/>
</dbReference>
<dbReference type="AlphaFoldDB" id="A0A1H5BZC5"/>
<evidence type="ECO:0000313" key="1">
    <source>
        <dbReference type="EMBL" id="SED59464.1"/>
    </source>
</evidence>
<keyword evidence="1" id="KW-0808">Transferase</keyword>
<dbReference type="EMBL" id="FNUC01000001">
    <property type="protein sequence ID" value="SED59464.1"/>
    <property type="molecule type" value="Genomic_DNA"/>
</dbReference>
<proteinExistence type="predicted"/>
<evidence type="ECO:0000313" key="2">
    <source>
        <dbReference type="Proteomes" id="UP000181980"/>
    </source>
</evidence>
<keyword evidence="2" id="KW-1185">Reference proteome</keyword>
<dbReference type="InterPro" id="IPR011009">
    <property type="entry name" value="Kinase-like_dom_sf"/>
</dbReference>
<protein>
    <submittedName>
        <fullName evidence="1">Streptomycin 6-kinase</fullName>
    </submittedName>
</protein>